<proteinExistence type="predicted"/>
<gene>
    <name evidence="1" type="ORF">UX44_C0011G0010</name>
</gene>
<dbReference type="Gene3D" id="3.40.1000.10">
    <property type="entry name" value="Mog1/PsbP, alpha/beta/alpha sandwich"/>
    <property type="match status" value="1"/>
</dbReference>
<protein>
    <recommendedName>
        <fullName evidence="3">PsbP C-terminal domain-containing protein</fullName>
    </recommendedName>
</protein>
<sequence>MNKLLSNKKVLIGVGVVVLIVGILFATGAAKVNFSVSRTDQPQEEPQDITQAQQPVKAAQQPKLASRPTAFTSKVGSLDFTIKIPVGWSVASDSRVDFVAGALTADTLSDNQTFTANINAVADMHSAPNTKFADYETKWKDYILGQYPSMEFVSGYSTKINGTDTYIMMVNNTRPDGLVVRQIQYVFYLDDKYAIISTGSAPAEFWSKYEKVIKESIESLERTPAQQ</sequence>
<name>A0A0G1PDH2_UNCKA</name>
<comment type="caution">
    <text evidence="1">The sequence shown here is derived from an EMBL/GenBank/DDBJ whole genome shotgun (WGS) entry which is preliminary data.</text>
</comment>
<accession>A0A0G1PDH2</accession>
<evidence type="ECO:0000313" key="1">
    <source>
        <dbReference type="EMBL" id="KKU30844.1"/>
    </source>
</evidence>
<dbReference type="Proteomes" id="UP000034732">
    <property type="component" value="Unassembled WGS sequence"/>
</dbReference>
<organism evidence="1 2">
    <name type="scientific">candidate division WWE3 bacterium GW2011_GWA1_46_21</name>
    <dbReference type="NCBI Taxonomy" id="1619107"/>
    <lineage>
        <taxon>Bacteria</taxon>
        <taxon>Katanobacteria</taxon>
    </lineage>
</organism>
<dbReference type="AlphaFoldDB" id="A0A0G1PDH2"/>
<evidence type="ECO:0000313" key="2">
    <source>
        <dbReference type="Proteomes" id="UP000034732"/>
    </source>
</evidence>
<evidence type="ECO:0008006" key="3">
    <source>
        <dbReference type="Google" id="ProtNLM"/>
    </source>
</evidence>
<reference evidence="1 2" key="1">
    <citation type="journal article" date="2015" name="Nature">
        <title>rRNA introns, odd ribosomes, and small enigmatic genomes across a large radiation of phyla.</title>
        <authorList>
            <person name="Brown C.T."/>
            <person name="Hug L.A."/>
            <person name="Thomas B.C."/>
            <person name="Sharon I."/>
            <person name="Castelle C.J."/>
            <person name="Singh A."/>
            <person name="Wilkins M.J."/>
            <person name="Williams K.H."/>
            <person name="Banfield J.F."/>
        </authorList>
    </citation>
    <scope>NUCLEOTIDE SEQUENCE [LARGE SCALE GENOMIC DNA]</scope>
</reference>
<dbReference type="EMBL" id="LCMF01000011">
    <property type="protein sequence ID" value="KKU30844.1"/>
    <property type="molecule type" value="Genomic_DNA"/>
</dbReference>